<reference evidence="1" key="1">
    <citation type="submission" date="2014-09" db="EMBL/GenBank/DDBJ databases">
        <authorList>
            <person name="Magalhaes I.L.F."/>
            <person name="Oliveira U."/>
            <person name="Santos F.R."/>
            <person name="Vidigal T.H.D.A."/>
            <person name="Brescovit A.D."/>
            <person name="Santos A.J."/>
        </authorList>
    </citation>
    <scope>NUCLEOTIDE SEQUENCE</scope>
    <source>
        <tissue evidence="1">Shoot tissue taken approximately 20 cm above the soil surface</tissue>
    </source>
</reference>
<dbReference type="AlphaFoldDB" id="A0A0A9BJ65"/>
<accession>A0A0A9BJ65</accession>
<dbReference type="EMBL" id="GBRH01233891">
    <property type="protein sequence ID" value="JAD64004.1"/>
    <property type="molecule type" value="Transcribed_RNA"/>
</dbReference>
<organism evidence="1">
    <name type="scientific">Arundo donax</name>
    <name type="common">Giant reed</name>
    <name type="synonym">Donax arundinaceus</name>
    <dbReference type="NCBI Taxonomy" id="35708"/>
    <lineage>
        <taxon>Eukaryota</taxon>
        <taxon>Viridiplantae</taxon>
        <taxon>Streptophyta</taxon>
        <taxon>Embryophyta</taxon>
        <taxon>Tracheophyta</taxon>
        <taxon>Spermatophyta</taxon>
        <taxon>Magnoliopsida</taxon>
        <taxon>Liliopsida</taxon>
        <taxon>Poales</taxon>
        <taxon>Poaceae</taxon>
        <taxon>PACMAD clade</taxon>
        <taxon>Arundinoideae</taxon>
        <taxon>Arundineae</taxon>
        <taxon>Arundo</taxon>
    </lineage>
</organism>
<reference evidence="1" key="2">
    <citation type="journal article" date="2015" name="Data Brief">
        <title>Shoot transcriptome of the giant reed, Arundo donax.</title>
        <authorList>
            <person name="Barrero R.A."/>
            <person name="Guerrero F.D."/>
            <person name="Moolhuijzen P."/>
            <person name="Goolsby J.A."/>
            <person name="Tidwell J."/>
            <person name="Bellgard S.E."/>
            <person name="Bellgard M.I."/>
        </authorList>
    </citation>
    <scope>NUCLEOTIDE SEQUENCE</scope>
    <source>
        <tissue evidence="1">Shoot tissue taken approximately 20 cm above the soil surface</tissue>
    </source>
</reference>
<evidence type="ECO:0000313" key="1">
    <source>
        <dbReference type="EMBL" id="JAD64004.1"/>
    </source>
</evidence>
<name>A0A0A9BJ65_ARUDO</name>
<sequence>MSSPCGQGFFLIRPLLNVHICKYSHSKQLILLKCVPNNKSGKSNGTIHESLCSTPFGSLHRFNSNIA</sequence>
<proteinExistence type="predicted"/>
<protein>
    <submittedName>
        <fullName evidence="1">Uncharacterized protein</fullName>
    </submittedName>
</protein>